<evidence type="ECO:0000313" key="2">
    <source>
        <dbReference type="Proteomes" id="UP000305708"/>
    </source>
</evidence>
<evidence type="ECO:0000313" key="1">
    <source>
        <dbReference type="EMBL" id="QBQ80472.1"/>
    </source>
</evidence>
<keyword evidence="2" id="KW-1185">Reference proteome</keyword>
<protein>
    <submittedName>
        <fullName evidence="1">Uncharacterized protein</fullName>
    </submittedName>
</protein>
<name>A0A482N4T4_9CAUD</name>
<accession>A0A482N4T4</accession>
<reference evidence="1 2" key="1">
    <citation type="submission" date="2019-01" db="EMBL/GenBank/DDBJ databases">
        <title>Still something new to discover - new insights into E. coli phage diversity and taxonomy.</title>
        <authorList>
            <person name="Korf I.H.E."/>
            <person name="Adriaennsens E."/>
            <person name="Dreiseikelmann B."/>
            <person name="Kropinski A."/>
            <person name="Nimtz M."/>
            <person name="Meier-Kolthoff J.P."/>
            <person name="Rohde M."/>
            <person name="van Raaij M."/>
            <person name="Wittmann J."/>
        </authorList>
    </citation>
    <scope>NUCLEOTIDE SEQUENCE [LARGE SCALE GENOMIC DNA]</scope>
</reference>
<dbReference type="Proteomes" id="UP000305708">
    <property type="component" value="Segment"/>
</dbReference>
<sequence>MYGMQITKPDGSIWLSPDFTPVNLISRGDMGVYSGSVFTTPIPFDRVCFFFVRMGGRAYTAFSHINNGGYHALRLDKTDNPGWIKVYAFSDMVTPPGDYGIAFYNSAGNMVYHGKMLPLEAHQIPINGLSFDVNLGYTCAVSPQQTAINSVPTPQIGGHAIYESQSGASGTSIYSISKQVAHTPGPLGVYYSPSILAIDAAKYD</sequence>
<organism evidence="1 2">
    <name type="scientific">Escherichia phage vB_EcoS_PTXU06</name>
    <dbReference type="NCBI Taxonomy" id="2508185"/>
    <lineage>
        <taxon>Viruses</taxon>
        <taxon>Duplodnaviria</taxon>
        <taxon>Heunggongvirae</taxon>
        <taxon>Uroviricota</taxon>
        <taxon>Caudoviricetes</taxon>
        <taxon>Dhillonvirus</taxon>
        <taxon>Dhillonvirus PTXU06</taxon>
    </lineage>
</organism>
<dbReference type="EMBL" id="MK373789">
    <property type="protein sequence ID" value="QBQ80472.1"/>
    <property type="molecule type" value="Genomic_DNA"/>
</dbReference>
<gene>
    <name evidence="1" type="ORF">PTXU06_00035</name>
</gene>
<proteinExistence type="predicted"/>